<reference evidence="2" key="1">
    <citation type="submission" date="2019-10" db="EMBL/GenBank/DDBJ databases">
        <authorList>
            <consortium name="DOE Joint Genome Institute"/>
            <person name="Kuo A."/>
            <person name="Miyauchi S."/>
            <person name="Kiss E."/>
            <person name="Drula E."/>
            <person name="Kohler A."/>
            <person name="Sanchez-Garcia M."/>
            <person name="Andreopoulos B."/>
            <person name="Barry K.W."/>
            <person name="Bonito G."/>
            <person name="Buee M."/>
            <person name="Carver A."/>
            <person name="Chen C."/>
            <person name="Cichocki N."/>
            <person name="Clum A."/>
            <person name="Culley D."/>
            <person name="Crous P.W."/>
            <person name="Fauchery L."/>
            <person name="Girlanda M."/>
            <person name="Hayes R."/>
            <person name="Keri Z."/>
            <person name="LaButti K."/>
            <person name="Lipzen A."/>
            <person name="Lombard V."/>
            <person name="Magnuson J."/>
            <person name="Maillard F."/>
            <person name="Morin E."/>
            <person name="Murat C."/>
            <person name="Nolan M."/>
            <person name="Ohm R."/>
            <person name="Pangilinan J."/>
            <person name="Pereira M."/>
            <person name="Perotto S."/>
            <person name="Peter M."/>
            <person name="Riley R."/>
            <person name="Sitrit Y."/>
            <person name="Stielow B."/>
            <person name="Szollosi G."/>
            <person name="Zifcakova L."/>
            <person name="Stursova M."/>
            <person name="Spatafora J.W."/>
            <person name="Tedersoo L."/>
            <person name="Vaario L.-M."/>
            <person name="Yamada A."/>
            <person name="Yan M."/>
            <person name="Wang P."/>
            <person name="Xu J."/>
            <person name="Bruns T."/>
            <person name="Baldrian P."/>
            <person name="Vilgalys R."/>
            <person name="Henrissat B."/>
            <person name="Grigoriev I.V."/>
            <person name="Hibbett D."/>
            <person name="Nagy L.G."/>
            <person name="Martin F.M."/>
        </authorList>
    </citation>
    <scope>NUCLEOTIDE SEQUENCE</scope>
    <source>
        <strain evidence="2">Prilba</strain>
    </source>
</reference>
<organism evidence="2 3">
    <name type="scientific">Russula ochroleuca</name>
    <dbReference type="NCBI Taxonomy" id="152965"/>
    <lineage>
        <taxon>Eukaryota</taxon>
        <taxon>Fungi</taxon>
        <taxon>Dikarya</taxon>
        <taxon>Basidiomycota</taxon>
        <taxon>Agaricomycotina</taxon>
        <taxon>Agaricomycetes</taxon>
        <taxon>Russulales</taxon>
        <taxon>Russulaceae</taxon>
        <taxon>Russula</taxon>
    </lineage>
</organism>
<accession>A0A9P5N2A5</accession>
<sequence>MCYVHGSVQVTTSVCPMCRVFKPSGARCPHKHDVCKSNALHPRHDIVHMRNAEVQTFNGCGYCKWARTNPPAKQAGLSNPGWPGCCRKPESGESRLIPPADWPAVSTVHHIPVPPEVKALLESLAVSKSSPSFGNSPLLGKTTSSPISPSPSPLDQRSSANSVLSRTSSTSRTQPLAIPAKSRSSGSPKESVVSLAGGTTRAPLRDSPPTSNSTLLDFGPTHHRKMSVDNVEKRGDSPNNPSPLRRSIELERVESSRSATRRSSVTKATVKSPADSSPILRRRASITEGSSPSSVPAAPIGRPPERRETISASRPNIKKSSLEIDFSVLSLSGGGGASKSPVSAHSDSSDSSSQSGSSDGTITSDGGFTDYLSDESEAELQKQAEAKAALLAQTHAEEREFRAARQQLASVDLRPPKSWGTGNGTGQMTPRSDQVFGVLTTSSYAAQTRGQVDAVGVGRAR</sequence>
<proteinExistence type="predicted"/>
<dbReference type="Proteomes" id="UP000759537">
    <property type="component" value="Unassembled WGS sequence"/>
</dbReference>
<feature type="region of interest" description="Disordered" evidence="1">
    <location>
        <begin position="333"/>
        <end position="382"/>
    </location>
</feature>
<protein>
    <submittedName>
        <fullName evidence="2">Uncharacterized protein</fullName>
    </submittedName>
</protein>
<gene>
    <name evidence="2" type="ORF">DFH94DRAFT_237603</name>
</gene>
<name>A0A9P5N2A5_9AGAM</name>
<feature type="region of interest" description="Disordered" evidence="1">
    <location>
        <begin position="251"/>
        <end position="316"/>
    </location>
</feature>
<evidence type="ECO:0000313" key="2">
    <source>
        <dbReference type="EMBL" id="KAF8484566.1"/>
    </source>
</evidence>
<comment type="caution">
    <text evidence="2">The sequence shown here is derived from an EMBL/GenBank/DDBJ whole genome shotgun (WGS) entry which is preliminary data.</text>
</comment>
<reference evidence="2" key="2">
    <citation type="journal article" date="2020" name="Nat. Commun.">
        <title>Large-scale genome sequencing of mycorrhizal fungi provides insights into the early evolution of symbiotic traits.</title>
        <authorList>
            <person name="Miyauchi S."/>
            <person name="Kiss E."/>
            <person name="Kuo A."/>
            <person name="Drula E."/>
            <person name="Kohler A."/>
            <person name="Sanchez-Garcia M."/>
            <person name="Morin E."/>
            <person name="Andreopoulos B."/>
            <person name="Barry K.W."/>
            <person name="Bonito G."/>
            <person name="Buee M."/>
            <person name="Carver A."/>
            <person name="Chen C."/>
            <person name="Cichocki N."/>
            <person name="Clum A."/>
            <person name="Culley D."/>
            <person name="Crous P.W."/>
            <person name="Fauchery L."/>
            <person name="Girlanda M."/>
            <person name="Hayes R.D."/>
            <person name="Keri Z."/>
            <person name="LaButti K."/>
            <person name="Lipzen A."/>
            <person name="Lombard V."/>
            <person name="Magnuson J."/>
            <person name="Maillard F."/>
            <person name="Murat C."/>
            <person name="Nolan M."/>
            <person name="Ohm R.A."/>
            <person name="Pangilinan J."/>
            <person name="Pereira M.F."/>
            <person name="Perotto S."/>
            <person name="Peter M."/>
            <person name="Pfister S."/>
            <person name="Riley R."/>
            <person name="Sitrit Y."/>
            <person name="Stielow J.B."/>
            <person name="Szollosi G."/>
            <person name="Zifcakova L."/>
            <person name="Stursova M."/>
            <person name="Spatafora J.W."/>
            <person name="Tedersoo L."/>
            <person name="Vaario L.M."/>
            <person name="Yamada A."/>
            <person name="Yan M."/>
            <person name="Wang P."/>
            <person name="Xu J."/>
            <person name="Bruns T."/>
            <person name="Baldrian P."/>
            <person name="Vilgalys R."/>
            <person name="Dunand C."/>
            <person name="Henrissat B."/>
            <person name="Grigoriev I.V."/>
            <person name="Hibbett D."/>
            <person name="Nagy L.G."/>
            <person name="Martin F.M."/>
        </authorList>
    </citation>
    <scope>NUCLEOTIDE SEQUENCE</scope>
    <source>
        <strain evidence="2">Prilba</strain>
    </source>
</reference>
<feature type="region of interest" description="Disordered" evidence="1">
    <location>
        <begin position="401"/>
        <end position="432"/>
    </location>
</feature>
<feature type="compositionally biased region" description="Low complexity" evidence="1">
    <location>
        <begin position="256"/>
        <end position="266"/>
    </location>
</feature>
<keyword evidence="3" id="KW-1185">Reference proteome</keyword>
<evidence type="ECO:0000313" key="3">
    <source>
        <dbReference type="Proteomes" id="UP000759537"/>
    </source>
</evidence>
<feature type="compositionally biased region" description="Low complexity" evidence="1">
    <location>
        <begin position="338"/>
        <end position="370"/>
    </location>
</feature>
<dbReference type="EMBL" id="WHVB01000003">
    <property type="protein sequence ID" value="KAF8484566.1"/>
    <property type="molecule type" value="Genomic_DNA"/>
</dbReference>
<feature type="region of interest" description="Disordered" evidence="1">
    <location>
        <begin position="130"/>
        <end position="222"/>
    </location>
</feature>
<dbReference type="OrthoDB" id="3217643at2759"/>
<evidence type="ECO:0000256" key="1">
    <source>
        <dbReference type="SAM" id="MobiDB-lite"/>
    </source>
</evidence>
<dbReference type="AlphaFoldDB" id="A0A9P5N2A5"/>
<feature type="compositionally biased region" description="Low complexity" evidence="1">
    <location>
        <begin position="157"/>
        <end position="173"/>
    </location>
</feature>